<dbReference type="InterPro" id="IPR000182">
    <property type="entry name" value="GNAT_dom"/>
</dbReference>
<organism evidence="2 3">
    <name type="scientific">Pedobacter panaciterrae</name>
    <dbReference type="NCBI Taxonomy" id="363849"/>
    <lineage>
        <taxon>Bacteria</taxon>
        <taxon>Pseudomonadati</taxon>
        <taxon>Bacteroidota</taxon>
        <taxon>Sphingobacteriia</taxon>
        <taxon>Sphingobacteriales</taxon>
        <taxon>Sphingobacteriaceae</taxon>
        <taxon>Pedobacter</taxon>
    </lineage>
</organism>
<gene>
    <name evidence="2" type="ORF">WAE58_17460</name>
</gene>
<comment type="caution">
    <text evidence="2">The sequence shown here is derived from an EMBL/GenBank/DDBJ whole genome shotgun (WGS) entry which is preliminary data.</text>
</comment>
<sequence>MEIKNCLITDVAEIQSLYEAARSLQIQKEMVVWPVFKNTFIKNEITENRQWKILQDNLIACNWAITFEDKEIWGEEDRNDAIYIHRICTNPTLRGNRYIEKIVEWSREYARQLGKRFVRLDTLGNNTKLIAHYTSAGFNFLGIVKLTDTADLPVHYQKEPNCCRFEIDLQSFASR</sequence>
<name>A0ABU8NRY5_9SPHI</name>
<proteinExistence type="predicted"/>
<reference evidence="2 3" key="1">
    <citation type="submission" date="2024-03" db="EMBL/GenBank/DDBJ databases">
        <title>Sequence of Lycoming College Course Isolates.</title>
        <authorList>
            <person name="Plotts O."/>
            <person name="Newman J."/>
        </authorList>
    </citation>
    <scope>NUCLEOTIDE SEQUENCE [LARGE SCALE GENOMIC DNA]</scope>
    <source>
        <strain evidence="2 3">CJB-3</strain>
    </source>
</reference>
<dbReference type="InterPro" id="IPR016181">
    <property type="entry name" value="Acyl_CoA_acyltransferase"/>
</dbReference>
<dbReference type="Pfam" id="PF00583">
    <property type="entry name" value="Acetyltransf_1"/>
    <property type="match status" value="1"/>
</dbReference>
<evidence type="ECO:0000259" key="1">
    <source>
        <dbReference type="PROSITE" id="PS51186"/>
    </source>
</evidence>
<dbReference type="RefSeq" id="WP_288882215.1">
    <property type="nucleotide sequence ID" value="NZ_CBFGNQ010000014.1"/>
</dbReference>
<evidence type="ECO:0000313" key="2">
    <source>
        <dbReference type="EMBL" id="MEJ2904232.1"/>
    </source>
</evidence>
<dbReference type="Gene3D" id="3.40.630.30">
    <property type="match status" value="1"/>
</dbReference>
<protein>
    <submittedName>
        <fullName evidence="2">GNAT family N-acetyltransferase</fullName>
    </submittedName>
</protein>
<dbReference type="Proteomes" id="UP001378956">
    <property type="component" value="Unassembled WGS sequence"/>
</dbReference>
<feature type="domain" description="N-acetyltransferase" evidence="1">
    <location>
        <begin position="1"/>
        <end position="159"/>
    </location>
</feature>
<dbReference type="SUPFAM" id="SSF55729">
    <property type="entry name" value="Acyl-CoA N-acyltransferases (Nat)"/>
    <property type="match status" value="1"/>
</dbReference>
<dbReference type="CDD" id="cd04301">
    <property type="entry name" value="NAT_SF"/>
    <property type="match status" value="1"/>
</dbReference>
<keyword evidence="3" id="KW-1185">Reference proteome</keyword>
<evidence type="ECO:0000313" key="3">
    <source>
        <dbReference type="Proteomes" id="UP001378956"/>
    </source>
</evidence>
<accession>A0ABU8NRY5</accession>
<dbReference type="PROSITE" id="PS51186">
    <property type="entry name" value="GNAT"/>
    <property type="match status" value="1"/>
</dbReference>
<dbReference type="EMBL" id="JBBEUB010000006">
    <property type="protein sequence ID" value="MEJ2904232.1"/>
    <property type="molecule type" value="Genomic_DNA"/>
</dbReference>